<proteinExistence type="predicted"/>
<protein>
    <submittedName>
        <fullName evidence="4">ADP-ribose pyrophosphatase YjhB (NUDIX family)</fullName>
    </submittedName>
</protein>
<dbReference type="InterPro" id="IPR020084">
    <property type="entry name" value="NUDIX_hydrolase_CS"/>
</dbReference>
<dbReference type="RefSeq" id="WP_123392240.1">
    <property type="nucleotide sequence ID" value="NZ_RKHO01000001.1"/>
</dbReference>
<dbReference type="SUPFAM" id="SSF55811">
    <property type="entry name" value="Nudix"/>
    <property type="match status" value="1"/>
</dbReference>
<dbReference type="PROSITE" id="PS51462">
    <property type="entry name" value="NUDIX"/>
    <property type="match status" value="1"/>
</dbReference>
<name>A0A3N2CYQ0_9ACTN</name>
<evidence type="ECO:0000256" key="1">
    <source>
        <dbReference type="ARBA" id="ARBA00001946"/>
    </source>
</evidence>
<evidence type="ECO:0000313" key="5">
    <source>
        <dbReference type="Proteomes" id="UP000281738"/>
    </source>
</evidence>
<dbReference type="Proteomes" id="UP000281738">
    <property type="component" value="Unassembled WGS sequence"/>
</dbReference>
<dbReference type="GO" id="GO:0016787">
    <property type="term" value="F:hydrolase activity"/>
    <property type="evidence" value="ECO:0007669"/>
    <property type="project" value="UniProtKB-KW"/>
</dbReference>
<sequence>MPIPPYVADLRSHIGHDLLWLPGVTAVVRRGTGPATEVLLVRRSDDGTWTPVTGIVDPGEEPAVAAAREALEEADVVIRVDRLALVGATDEVAYPNGDRSVYLDLTFACTWVSGEARVADDESTDVRWCTPDELEDLRPAMAARMRARIDAALSGESAARFATG</sequence>
<evidence type="ECO:0000256" key="2">
    <source>
        <dbReference type="ARBA" id="ARBA00022801"/>
    </source>
</evidence>
<dbReference type="Gene3D" id="3.90.79.10">
    <property type="entry name" value="Nucleoside Triphosphate Pyrophosphohydrolase"/>
    <property type="match status" value="1"/>
</dbReference>
<dbReference type="InterPro" id="IPR015797">
    <property type="entry name" value="NUDIX_hydrolase-like_dom_sf"/>
</dbReference>
<gene>
    <name evidence="4" type="ORF">EDD33_3474</name>
</gene>
<dbReference type="InterPro" id="IPR000086">
    <property type="entry name" value="NUDIX_hydrolase_dom"/>
</dbReference>
<evidence type="ECO:0000259" key="3">
    <source>
        <dbReference type="PROSITE" id="PS51462"/>
    </source>
</evidence>
<dbReference type="EMBL" id="RKHO01000001">
    <property type="protein sequence ID" value="ROR92583.1"/>
    <property type="molecule type" value="Genomic_DNA"/>
</dbReference>
<evidence type="ECO:0000313" key="4">
    <source>
        <dbReference type="EMBL" id="ROR92583.1"/>
    </source>
</evidence>
<feature type="domain" description="Nudix hydrolase" evidence="3">
    <location>
        <begin position="19"/>
        <end position="153"/>
    </location>
</feature>
<dbReference type="AlphaFoldDB" id="A0A3N2CYQ0"/>
<keyword evidence="5" id="KW-1185">Reference proteome</keyword>
<organism evidence="4 5">
    <name type="scientific">Nocardioides aurantiacus</name>
    <dbReference type="NCBI Taxonomy" id="86796"/>
    <lineage>
        <taxon>Bacteria</taxon>
        <taxon>Bacillati</taxon>
        <taxon>Actinomycetota</taxon>
        <taxon>Actinomycetes</taxon>
        <taxon>Propionibacteriales</taxon>
        <taxon>Nocardioidaceae</taxon>
        <taxon>Nocardioides</taxon>
    </lineage>
</organism>
<keyword evidence="2" id="KW-0378">Hydrolase</keyword>
<dbReference type="Pfam" id="PF00293">
    <property type="entry name" value="NUDIX"/>
    <property type="match status" value="1"/>
</dbReference>
<dbReference type="PANTHER" id="PTHR43046">
    <property type="entry name" value="GDP-MANNOSE MANNOSYL HYDROLASE"/>
    <property type="match status" value="1"/>
</dbReference>
<accession>A0A3N2CYQ0</accession>
<dbReference type="PANTHER" id="PTHR43046:SF16">
    <property type="entry name" value="ADP-RIBOSE PYROPHOSPHATASE YJHB-RELATED"/>
    <property type="match status" value="1"/>
</dbReference>
<dbReference type="PROSITE" id="PS00893">
    <property type="entry name" value="NUDIX_BOX"/>
    <property type="match status" value="1"/>
</dbReference>
<dbReference type="CDD" id="cd18879">
    <property type="entry name" value="NUDIX_Hydrolase"/>
    <property type="match status" value="1"/>
</dbReference>
<dbReference type="OrthoDB" id="9814308at2"/>
<comment type="cofactor">
    <cofactor evidence="1">
        <name>Mg(2+)</name>
        <dbReference type="ChEBI" id="CHEBI:18420"/>
    </cofactor>
</comment>
<reference evidence="4 5" key="1">
    <citation type="submission" date="2018-11" db="EMBL/GenBank/DDBJ databases">
        <title>Sequencing the genomes of 1000 actinobacteria strains.</title>
        <authorList>
            <person name="Klenk H.-P."/>
        </authorList>
    </citation>
    <scope>NUCLEOTIDE SEQUENCE [LARGE SCALE GENOMIC DNA]</scope>
    <source>
        <strain evidence="4 5">DSM 12652</strain>
    </source>
</reference>
<comment type="caution">
    <text evidence="4">The sequence shown here is derived from an EMBL/GenBank/DDBJ whole genome shotgun (WGS) entry which is preliminary data.</text>
</comment>